<dbReference type="PANTHER" id="PTHR40788:SF2">
    <property type="entry name" value="CLR5 DOMAIN-CONTAINING PROTEIN"/>
    <property type="match status" value="1"/>
</dbReference>
<proteinExistence type="predicted"/>
<reference evidence="1" key="1">
    <citation type="journal article" date="2021" name="Nat. Commun.">
        <title>Genetic determinants of endophytism in the Arabidopsis root mycobiome.</title>
        <authorList>
            <person name="Mesny F."/>
            <person name="Miyauchi S."/>
            <person name="Thiergart T."/>
            <person name="Pickel B."/>
            <person name="Atanasova L."/>
            <person name="Karlsson M."/>
            <person name="Huettel B."/>
            <person name="Barry K.W."/>
            <person name="Haridas S."/>
            <person name="Chen C."/>
            <person name="Bauer D."/>
            <person name="Andreopoulos W."/>
            <person name="Pangilinan J."/>
            <person name="LaButti K."/>
            <person name="Riley R."/>
            <person name="Lipzen A."/>
            <person name="Clum A."/>
            <person name="Drula E."/>
            <person name="Henrissat B."/>
            <person name="Kohler A."/>
            <person name="Grigoriev I.V."/>
            <person name="Martin F.M."/>
            <person name="Hacquard S."/>
        </authorList>
    </citation>
    <scope>NUCLEOTIDE SEQUENCE</scope>
    <source>
        <strain evidence="1">MPI-CAGE-CH-0235</strain>
    </source>
</reference>
<comment type="caution">
    <text evidence="1">The sequence shown here is derived from an EMBL/GenBank/DDBJ whole genome shotgun (WGS) entry which is preliminary data.</text>
</comment>
<keyword evidence="2" id="KW-1185">Reference proteome</keyword>
<gene>
    <name evidence="1" type="ORF">B0I35DRAFT_447783</name>
</gene>
<sequence>MSTWQVVTGCFMQGGRPPAIHIIASHSPCPLKRKLNRPSANQDRYGEIAVLLIKQADTLTPHISRRQGRTLIDEPYMMERRLDPQMPELHDREAERDGQVQPDYNDPATLAALTGMAAPPTMSPEQLRAKAEGLSQNILANYDILQAILARHETVIQKRWGKKKKQQKLTILEESWPGMAKMHRPDFALWRRKSTGPQSSEEARSREKHFMCPYINQEDLLKPRTLLLLLNARGHHHPASFAGADCDAMHFGRVSQSLMPIFLNTYTMILNGPHDTYKYGEVVSWDEDEDAFTWYINGMQFMPGEGLLVLEAQDLVMDFLVTFCNKILHDIPPEILLTDAYPVEPVPLLKTEKEIDGSESMAIMALEAPYRVSVHLDFARVEAILRAQMESADDHIGQLREDPGYFIEQLHETMEHRQEMLKDTNGEAHPALSSRFQNTFWTRVLGNLVSDAYLVFENFANLHKQALHLQQTHSRYESAISTGQSLPEEFLMALLKFRHHLNQAARGHQSQLKQSVVASPPMRKFFVRTPPADPTSSKIHVRSKSSVKKDKSEGEVIWLLQTLWEDDHNLFLMRMPFVLDELERLLSNEPRMKHLISTSIATQIGRLSTIGHCLRQLEMYQPWARGFQDALVSREGSLKEEFATITGPWVQLIKAMHERNPKLRQVAKMCESTEKFEYPSTKRRTRETTGVMIQAERNLDQLWDSIDRLLHEDAGGLEGLAVKQALSRPRSMHRTVEWVEPKPVPNDQQKLIDSDAELLYKPLSTLYFGHNQQNSGKLPDLSRDKITSTRTKAKKSTMMEAKLKETFVAASSTTSNPTAAIQFERIKVDARALKVFRVLFYNPAMTSTPGEISWKDFTYALTSTGKFTAEKLYGSVWQFSKIDGSDQSRIQFHEPHPHGKVSFVTARRHGRRLSRAYGWTGETFILK</sequence>
<protein>
    <submittedName>
        <fullName evidence="1">Uncharacterized protein</fullName>
    </submittedName>
</protein>
<dbReference type="OrthoDB" id="2922289at2759"/>
<evidence type="ECO:0000313" key="2">
    <source>
        <dbReference type="Proteomes" id="UP000813444"/>
    </source>
</evidence>
<dbReference type="AlphaFoldDB" id="A0A8K0WK15"/>
<dbReference type="Proteomes" id="UP000813444">
    <property type="component" value="Unassembled WGS sequence"/>
</dbReference>
<name>A0A8K0WK15_9HYPO</name>
<organism evidence="1 2">
    <name type="scientific">Stachybotrys elegans</name>
    <dbReference type="NCBI Taxonomy" id="80388"/>
    <lineage>
        <taxon>Eukaryota</taxon>
        <taxon>Fungi</taxon>
        <taxon>Dikarya</taxon>
        <taxon>Ascomycota</taxon>
        <taxon>Pezizomycotina</taxon>
        <taxon>Sordariomycetes</taxon>
        <taxon>Hypocreomycetidae</taxon>
        <taxon>Hypocreales</taxon>
        <taxon>Stachybotryaceae</taxon>
        <taxon>Stachybotrys</taxon>
    </lineage>
</organism>
<dbReference type="EMBL" id="JAGPNK010000050">
    <property type="protein sequence ID" value="KAH7302874.1"/>
    <property type="molecule type" value="Genomic_DNA"/>
</dbReference>
<accession>A0A8K0WK15</accession>
<dbReference type="PANTHER" id="PTHR40788">
    <property type="entry name" value="CLR5 DOMAIN-CONTAINING PROTEIN-RELATED"/>
    <property type="match status" value="1"/>
</dbReference>
<evidence type="ECO:0000313" key="1">
    <source>
        <dbReference type="EMBL" id="KAH7302874.1"/>
    </source>
</evidence>